<dbReference type="InterPro" id="IPR015947">
    <property type="entry name" value="PUA-like_sf"/>
</dbReference>
<dbReference type="OrthoDB" id="9791347at2"/>
<proteinExistence type="predicted"/>
<dbReference type="InterPro" id="IPR052181">
    <property type="entry name" value="5hmC_binding"/>
</dbReference>
<dbReference type="Gene3D" id="3.10.590.10">
    <property type="entry name" value="ph1033 like domains"/>
    <property type="match status" value="1"/>
</dbReference>
<keyword evidence="4" id="KW-1185">Reference proteome</keyword>
<reference evidence="3 4" key="1">
    <citation type="submission" date="2009-01" db="EMBL/GenBank/DDBJ databases">
        <title>Complete sequence of Geobacter sp. FRC-32.</title>
        <authorList>
            <consortium name="US DOE Joint Genome Institute"/>
            <person name="Lucas S."/>
            <person name="Copeland A."/>
            <person name="Lapidus A."/>
            <person name="Glavina del Rio T."/>
            <person name="Dalin E."/>
            <person name="Tice H."/>
            <person name="Bruce D."/>
            <person name="Goodwin L."/>
            <person name="Pitluck S."/>
            <person name="Saunders E."/>
            <person name="Brettin T."/>
            <person name="Detter J.C."/>
            <person name="Han C."/>
            <person name="Larimer F."/>
            <person name="Land M."/>
            <person name="Hauser L."/>
            <person name="Kyrpides N."/>
            <person name="Ovchinnikova G."/>
            <person name="Kostka J."/>
            <person name="Richardson P."/>
        </authorList>
    </citation>
    <scope>NUCLEOTIDE SEQUENCE [LARGE SCALE GENOMIC DNA]</scope>
    <source>
        <strain evidence="4">DSM 22248 / JCM 15807 / FRC-32</strain>
    </source>
</reference>
<dbReference type="EMBL" id="CP001390">
    <property type="protein sequence ID" value="ACM21453.1"/>
    <property type="molecule type" value="Genomic_DNA"/>
</dbReference>
<name>B9M3N2_GEODF</name>
<evidence type="ECO:0000313" key="4">
    <source>
        <dbReference type="Proteomes" id="UP000007721"/>
    </source>
</evidence>
<keyword evidence="1" id="KW-0597">Phosphoprotein</keyword>
<dbReference type="RefSeq" id="WP_012648181.1">
    <property type="nucleotide sequence ID" value="NC_011979.1"/>
</dbReference>
<protein>
    <submittedName>
        <fullName evidence="3">EVE domain protein</fullName>
    </submittedName>
</protein>
<dbReference type="STRING" id="316067.Geob_3110"/>
<organism evidence="3 4">
    <name type="scientific">Geotalea daltonii (strain DSM 22248 / JCM 15807 / FRC-32)</name>
    <name type="common">Geobacter daltonii</name>
    <dbReference type="NCBI Taxonomy" id="316067"/>
    <lineage>
        <taxon>Bacteria</taxon>
        <taxon>Pseudomonadati</taxon>
        <taxon>Thermodesulfobacteriota</taxon>
        <taxon>Desulfuromonadia</taxon>
        <taxon>Geobacterales</taxon>
        <taxon>Geobacteraceae</taxon>
        <taxon>Geotalea</taxon>
    </lineage>
</organism>
<accession>B9M3N2</accession>
<dbReference type="PANTHER" id="PTHR14087">
    <property type="entry name" value="THYMOCYTE NUCLEAR PROTEIN 1"/>
    <property type="match status" value="1"/>
</dbReference>
<dbReference type="FunFam" id="3.10.590.10:FF:000003">
    <property type="entry name" value="Thymocyte nuclear protein 1"/>
    <property type="match status" value="1"/>
</dbReference>
<evidence type="ECO:0000256" key="1">
    <source>
        <dbReference type="ARBA" id="ARBA00022553"/>
    </source>
</evidence>
<feature type="domain" description="EVE" evidence="2">
    <location>
        <begin position="5"/>
        <end position="153"/>
    </location>
</feature>
<dbReference type="SUPFAM" id="SSF88697">
    <property type="entry name" value="PUA domain-like"/>
    <property type="match status" value="1"/>
</dbReference>
<sequence length="158" mass="18356">MSQRSYWLFKSEPTNFSFDDLRTCPNSTEHWDGVRNYQARNYLRDEVQVGDQVLFYHSNIAVPAIVGIAEVVRAGYPDWTARDPENKHFDPASTAEKPIWYMVDVRFVNPFPRPVKLAELKNNPALSGMVLLSRSRLSIQPVREEEWRQILRMGGVEE</sequence>
<dbReference type="Pfam" id="PF01878">
    <property type="entry name" value="EVE"/>
    <property type="match status" value="1"/>
</dbReference>
<dbReference type="CDD" id="cd21133">
    <property type="entry name" value="EVE"/>
    <property type="match status" value="1"/>
</dbReference>
<dbReference type="PANTHER" id="PTHR14087:SF7">
    <property type="entry name" value="THYMOCYTE NUCLEAR PROTEIN 1"/>
    <property type="match status" value="1"/>
</dbReference>
<dbReference type="AlphaFoldDB" id="B9M3N2"/>
<evidence type="ECO:0000313" key="3">
    <source>
        <dbReference type="EMBL" id="ACM21453.1"/>
    </source>
</evidence>
<dbReference type="KEGG" id="geo:Geob_3110"/>
<dbReference type="HOGENOM" id="CLU_041799_2_2_7"/>
<dbReference type="Proteomes" id="UP000007721">
    <property type="component" value="Chromosome"/>
</dbReference>
<dbReference type="InterPro" id="IPR002740">
    <property type="entry name" value="EVE_domain"/>
</dbReference>
<dbReference type="eggNOG" id="COG2947">
    <property type="taxonomic scope" value="Bacteria"/>
</dbReference>
<dbReference type="InterPro" id="IPR047197">
    <property type="entry name" value="THYN1-like_EVE"/>
</dbReference>
<evidence type="ECO:0000259" key="2">
    <source>
        <dbReference type="Pfam" id="PF01878"/>
    </source>
</evidence>
<gene>
    <name evidence="3" type="ordered locus">Geob_3110</name>
</gene>